<protein>
    <recommendedName>
        <fullName evidence="1">Apple domain-containing protein</fullName>
    </recommendedName>
</protein>
<dbReference type="EMBL" id="CAJOBJ010362616">
    <property type="protein sequence ID" value="CAF5219065.1"/>
    <property type="molecule type" value="Genomic_DNA"/>
</dbReference>
<organism evidence="2 3">
    <name type="scientific">Rotaria magnacalcarata</name>
    <dbReference type="NCBI Taxonomy" id="392030"/>
    <lineage>
        <taxon>Eukaryota</taxon>
        <taxon>Metazoa</taxon>
        <taxon>Spiralia</taxon>
        <taxon>Gnathifera</taxon>
        <taxon>Rotifera</taxon>
        <taxon>Eurotatoria</taxon>
        <taxon>Bdelloidea</taxon>
        <taxon>Philodinida</taxon>
        <taxon>Philodinidae</taxon>
        <taxon>Rotaria</taxon>
    </lineage>
</organism>
<feature type="non-terminal residue" evidence="2">
    <location>
        <position position="46"/>
    </location>
</feature>
<evidence type="ECO:0000313" key="3">
    <source>
        <dbReference type="Proteomes" id="UP000681720"/>
    </source>
</evidence>
<evidence type="ECO:0000259" key="1">
    <source>
        <dbReference type="Pfam" id="PF14295"/>
    </source>
</evidence>
<dbReference type="InterPro" id="IPR003609">
    <property type="entry name" value="Pan_app"/>
</dbReference>
<accession>A0A8S3JLR4</accession>
<dbReference type="Proteomes" id="UP000681720">
    <property type="component" value="Unassembled WGS sequence"/>
</dbReference>
<dbReference type="Pfam" id="PF14295">
    <property type="entry name" value="PAN_4"/>
    <property type="match status" value="1"/>
</dbReference>
<feature type="domain" description="Apple" evidence="1">
    <location>
        <begin position="7"/>
        <end position="40"/>
    </location>
</feature>
<sequence length="46" mass="4810">MTCLYGFDLPGGDITSTSQPSFSACCSWCQSYSGCKGFTWGLSTAG</sequence>
<dbReference type="Gene3D" id="3.50.4.10">
    <property type="entry name" value="Hepatocyte Growth Factor"/>
    <property type="match status" value="1"/>
</dbReference>
<reference evidence="2" key="1">
    <citation type="submission" date="2021-02" db="EMBL/GenBank/DDBJ databases">
        <authorList>
            <person name="Nowell W R."/>
        </authorList>
    </citation>
    <scope>NUCLEOTIDE SEQUENCE</scope>
</reference>
<evidence type="ECO:0000313" key="2">
    <source>
        <dbReference type="EMBL" id="CAF5219065.1"/>
    </source>
</evidence>
<name>A0A8S3JLR4_9BILA</name>
<dbReference type="AlphaFoldDB" id="A0A8S3JLR4"/>
<gene>
    <name evidence="2" type="ORF">GIL414_LOCUS83289</name>
</gene>
<comment type="caution">
    <text evidence="2">The sequence shown here is derived from an EMBL/GenBank/DDBJ whole genome shotgun (WGS) entry which is preliminary data.</text>
</comment>
<proteinExistence type="predicted"/>